<comment type="function">
    <text evidence="7">Required for the formation of a threonylcarbamoyl group on adenosine at position 37 (t(6)A37) in tRNAs that read codons beginning with adenine. Is involved in the transfer of the threonylcarbamoyl moiety of threonylcarbamoyl-AMP (TC-AMP) to the N6 group of A37, together with TsaE and TsaB. TsaD likely plays a direct catalytic role in this reaction.</text>
</comment>
<evidence type="ECO:0000256" key="7">
    <source>
        <dbReference type="HAMAP-Rule" id="MF_01445"/>
    </source>
</evidence>
<dbReference type="PRINTS" id="PR00789">
    <property type="entry name" value="OSIALOPTASE"/>
</dbReference>
<keyword evidence="1 7" id="KW-0808">Transferase</keyword>
<dbReference type="HAMAP" id="MF_01445">
    <property type="entry name" value="TsaD"/>
    <property type="match status" value="1"/>
</dbReference>
<proteinExistence type="inferred from homology"/>
<dbReference type="AlphaFoldDB" id="A0A2X3BDT8"/>
<evidence type="ECO:0000256" key="1">
    <source>
        <dbReference type="ARBA" id="ARBA00022679"/>
    </source>
</evidence>
<dbReference type="SUPFAM" id="SSF53067">
    <property type="entry name" value="Actin-like ATPase domain"/>
    <property type="match status" value="1"/>
</dbReference>
<dbReference type="EC" id="2.3.1.234" evidence="7"/>
<dbReference type="InterPro" id="IPR043129">
    <property type="entry name" value="ATPase_NBD"/>
</dbReference>
<dbReference type="RefSeq" id="WP_023949910.1">
    <property type="nucleotide sequence ID" value="NZ_JAERIV010000023.1"/>
</dbReference>
<dbReference type="GO" id="GO:0005506">
    <property type="term" value="F:iron ion binding"/>
    <property type="evidence" value="ECO:0007669"/>
    <property type="project" value="UniProtKB-UniRule"/>
</dbReference>
<evidence type="ECO:0000256" key="3">
    <source>
        <dbReference type="ARBA" id="ARBA00022723"/>
    </source>
</evidence>
<feature type="binding site" evidence="7">
    <location>
        <position position="110"/>
    </location>
    <ligand>
        <name>Fe cation</name>
        <dbReference type="ChEBI" id="CHEBI:24875"/>
    </ligand>
</feature>
<evidence type="ECO:0000256" key="4">
    <source>
        <dbReference type="ARBA" id="ARBA00023004"/>
    </source>
</evidence>
<name>A0A2X3BDT8_9HELI</name>
<dbReference type="Pfam" id="PF00814">
    <property type="entry name" value="TsaD"/>
    <property type="match status" value="1"/>
</dbReference>
<sequence>MILSIESSCDDSSIAITRIKDSALLYHKKLSQESQHSQYGGVVPELASRLHTEFLPLVLQDAKAFLGDFSGLKAIAVTTEPGLSVSLIEGLMMAKTLCLGLQIPIITINHLIGHFYSLFINQHQCTFPMSVLLVSGGHTQIIEAISPTCFKIIAKSMDDSFGECFDKVAKMLNLGYPGGPIIEQYAKAYHNSATYTQSLDKDSEKTLAPLPLPLKHDKTISFSFSGLKNATRLMIQNQLDSQSLNDELRAYICASFQQAAIEHICDKTHRYFKTTQIKNFAIVGGASANEALRTAIQQICDTYHAKLFLAPLEFCQDNAAMIGRAGVEEFKAGHFSDIFECDISPKTTSKYFD</sequence>
<feature type="binding site" evidence="7">
    <location>
        <position position="183"/>
    </location>
    <ligand>
        <name>substrate</name>
    </ligand>
</feature>
<feature type="binding site" evidence="7">
    <location>
        <position position="114"/>
    </location>
    <ligand>
        <name>Fe cation</name>
        <dbReference type="ChEBI" id="CHEBI:24875"/>
    </ligand>
</feature>
<dbReference type="PROSITE" id="PS01016">
    <property type="entry name" value="GLYCOPROTEASE"/>
    <property type="match status" value="1"/>
</dbReference>
<dbReference type="Gene3D" id="3.30.420.40">
    <property type="match status" value="2"/>
</dbReference>
<feature type="binding site" evidence="7">
    <location>
        <position position="166"/>
    </location>
    <ligand>
        <name>substrate</name>
    </ligand>
</feature>
<keyword evidence="4 7" id="KW-0408">Iron</keyword>
<dbReference type="GO" id="GO:0005737">
    <property type="term" value="C:cytoplasm"/>
    <property type="evidence" value="ECO:0007669"/>
    <property type="project" value="UniProtKB-SubCell"/>
</dbReference>
<dbReference type="NCBIfam" id="TIGR03723">
    <property type="entry name" value="T6A_TsaD_YgjD"/>
    <property type="match status" value="1"/>
</dbReference>
<comment type="cofactor">
    <cofactor evidence="7">
        <name>Fe(2+)</name>
        <dbReference type="ChEBI" id="CHEBI:29033"/>
    </cofactor>
    <text evidence="7">Binds 1 Fe(2+) ion per subunit.</text>
</comment>
<comment type="similarity">
    <text evidence="7">Belongs to the KAE1 / TsaD family.</text>
</comment>
<evidence type="ECO:0000259" key="8">
    <source>
        <dbReference type="Pfam" id="PF00814"/>
    </source>
</evidence>
<feature type="binding site" evidence="7">
    <location>
        <position position="317"/>
    </location>
    <ligand>
        <name>Fe cation</name>
        <dbReference type="ChEBI" id="CHEBI:24875"/>
    </ligand>
</feature>
<gene>
    <name evidence="9" type="primary">gcp</name>
    <name evidence="7" type="synonym">tsaD</name>
    <name evidence="9" type="ORF">NCTC13102_01240</name>
</gene>
<dbReference type="EMBL" id="UAWL01000006">
    <property type="protein sequence ID" value="SQB98773.1"/>
    <property type="molecule type" value="Genomic_DNA"/>
</dbReference>
<reference evidence="9 10" key="1">
    <citation type="submission" date="2018-06" db="EMBL/GenBank/DDBJ databases">
        <authorList>
            <consortium name="Pathogen Informatics"/>
            <person name="Doyle S."/>
        </authorList>
    </citation>
    <scope>NUCLEOTIDE SEQUENCE [LARGE SCALE GENOMIC DNA]</scope>
    <source>
        <strain evidence="9 10">NCTC13102</strain>
    </source>
</reference>
<evidence type="ECO:0000256" key="5">
    <source>
        <dbReference type="ARBA" id="ARBA00023315"/>
    </source>
</evidence>
<dbReference type="InterPro" id="IPR000905">
    <property type="entry name" value="Gcp-like_dom"/>
</dbReference>
<evidence type="ECO:0000256" key="2">
    <source>
        <dbReference type="ARBA" id="ARBA00022694"/>
    </source>
</evidence>
<feature type="binding site" evidence="7">
    <location>
        <position position="289"/>
    </location>
    <ligand>
        <name>substrate</name>
    </ligand>
</feature>
<organism evidence="9 10">
    <name type="scientific">Helicobacter fennelliae</name>
    <dbReference type="NCBI Taxonomy" id="215"/>
    <lineage>
        <taxon>Bacteria</taxon>
        <taxon>Pseudomonadati</taxon>
        <taxon>Campylobacterota</taxon>
        <taxon>Epsilonproteobacteria</taxon>
        <taxon>Campylobacterales</taxon>
        <taxon>Helicobacteraceae</taxon>
        <taxon>Helicobacter</taxon>
    </lineage>
</organism>
<comment type="subcellular location">
    <subcellularLocation>
        <location evidence="7">Cytoplasm</location>
    </subcellularLocation>
</comment>
<feature type="binding site" evidence="7">
    <location>
        <begin position="133"/>
        <end position="137"/>
    </location>
    <ligand>
        <name>substrate</name>
    </ligand>
</feature>
<dbReference type="GO" id="GO:0061711">
    <property type="term" value="F:tRNA N(6)-L-threonylcarbamoyladenine synthase activity"/>
    <property type="evidence" value="ECO:0007669"/>
    <property type="project" value="UniProtKB-EC"/>
</dbReference>
<dbReference type="NCBIfam" id="TIGR00329">
    <property type="entry name" value="gcp_kae1"/>
    <property type="match status" value="1"/>
</dbReference>
<dbReference type="Proteomes" id="UP000250166">
    <property type="component" value="Unassembled WGS sequence"/>
</dbReference>
<evidence type="ECO:0000313" key="9">
    <source>
        <dbReference type="EMBL" id="SQB98773.1"/>
    </source>
</evidence>
<protein>
    <recommendedName>
        <fullName evidence="7">tRNA N6-adenosine threonylcarbamoyltransferase</fullName>
        <ecNumber evidence="7">2.3.1.234</ecNumber>
    </recommendedName>
    <alternativeName>
        <fullName evidence="7">N6-L-threonylcarbamoyladenine synthase</fullName>
        <shortName evidence="7">t(6)A synthase</shortName>
    </alternativeName>
    <alternativeName>
        <fullName evidence="7">t(6)A37 threonylcarbamoyladenosine biosynthesis protein TsaD</fullName>
    </alternativeName>
    <alternativeName>
        <fullName evidence="7">tRNA threonylcarbamoyladenosine biosynthesis protein TsaD</fullName>
    </alternativeName>
</protein>
<keyword evidence="2 7" id="KW-0819">tRNA processing</keyword>
<dbReference type="InterPro" id="IPR017860">
    <property type="entry name" value="Peptidase_M22_CS"/>
</dbReference>
<feature type="domain" description="Gcp-like" evidence="8">
    <location>
        <begin position="25"/>
        <end position="323"/>
    </location>
</feature>
<keyword evidence="7" id="KW-0963">Cytoplasm</keyword>
<keyword evidence="3 7" id="KW-0479">Metal-binding</keyword>
<evidence type="ECO:0000313" key="10">
    <source>
        <dbReference type="Proteomes" id="UP000250166"/>
    </source>
</evidence>
<dbReference type="PANTHER" id="PTHR11735:SF6">
    <property type="entry name" value="TRNA N6-ADENOSINE THREONYLCARBAMOYLTRANSFERASE, MITOCHONDRIAL"/>
    <property type="match status" value="1"/>
</dbReference>
<evidence type="ECO:0000256" key="6">
    <source>
        <dbReference type="ARBA" id="ARBA00048117"/>
    </source>
</evidence>
<accession>A0A2X3BDT8</accession>
<comment type="catalytic activity">
    <reaction evidence="6 7">
        <text>L-threonylcarbamoyladenylate + adenosine(37) in tRNA = N(6)-L-threonylcarbamoyladenosine(37) in tRNA + AMP + H(+)</text>
        <dbReference type="Rhea" id="RHEA:37059"/>
        <dbReference type="Rhea" id="RHEA-COMP:10162"/>
        <dbReference type="Rhea" id="RHEA-COMP:10163"/>
        <dbReference type="ChEBI" id="CHEBI:15378"/>
        <dbReference type="ChEBI" id="CHEBI:73682"/>
        <dbReference type="ChEBI" id="CHEBI:74411"/>
        <dbReference type="ChEBI" id="CHEBI:74418"/>
        <dbReference type="ChEBI" id="CHEBI:456215"/>
        <dbReference type="EC" id="2.3.1.234"/>
    </reaction>
</comment>
<dbReference type="GO" id="GO:0002949">
    <property type="term" value="P:tRNA threonylcarbamoyladenosine modification"/>
    <property type="evidence" value="ECO:0007669"/>
    <property type="project" value="UniProtKB-UniRule"/>
</dbReference>
<dbReference type="PANTHER" id="PTHR11735">
    <property type="entry name" value="TRNA N6-ADENOSINE THREONYLCARBAMOYLTRANSFERASE"/>
    <property type="match status" value="1"/>
</dbReference>
<dbReference type="InterPro" id="IPR017861">
    <property type="entry name" value="KAE1/TsaD"/>
</dbReference>
<feature type="binding site" evidence="7">
    <location>
        <position position="179"/>
    </location>
    <ligand>
        <name>substrate</name>
    </ligand>
</feature>
<keyword evidence="5 7" id="KW-0012">Acyltransferase</keyword>
<dbReference type="InterPro" id="IPR022450">
    <property type="entry name" value="TsaD"/>
</dbReference>